<keyword evidence="3" id="KW-1003">Cell membrane</keyword>
<evidence type="ECO:0000313" key="8">
    <source>
        <dbReference type="EMBL" id="KAK0139262.1"/>
    </source>
</evidence>
<proteinExistence type="inferred from homology"/>
<feature type="transmembrane region" description="Helical" evidence="7">
    <location>
        <begin position="415"/>
        <end position="441"/>
    </location>
</feature>
<accession>A0AA47MFS0</accession>
<evidence type="ECO:0000256" key="3">
    <source>
        <dbReference type="ARBA" id="ARBA00022475"/>
    </source>
</evidence>
<feature type="transmembrane region" description="Helical" evidence="7">
    <location>
        <begin position="390"/>
        <end position="409"/>
    </location>
</feature>
<reference evidence="8" key="1">
    <citation type="journal article" date="2023" name="Front. Mar. Sci.">
        <title>A new Merluccius polli reference genome to investigate the effects of global change in West African waters.</title>
        <authorList>
            <person name="Mateo J.L."/>
            <person name="Blanco-Fernandez C."/>
            <person name="Garcia-Vazquez E."/>
            <person name="Machado-Schiaffino G."/>
        </authorList>
    </citation>
    <scope>NUCLEOTIDE SEQUENCE</scope>
    <source>
        <strain evidence="8">C29</strain>
        <tissue evidence="8">Fin</tissue>
    </source>
</reference>
<evidence type="ECO:0000313" key="9">
    <source>
        <dbReference type="Proteomes" id="UP001174136"/>
    </source>
</evidence>
<dbReference type="InterPro" id="IPR050895">
    <property type="entry name" value="XK-related_scramblase"/>
</dbReference>
<comment type="subcellular location">
    <subcellularLocation>
        <location evidence="1">Cell membrane</location>
        <topology evidence="1">Multi-pass membrane protein</topology>
    </subcellularLocation>
    <subcellularLocation>
        <location evidence="7">Membrane</location>
        <topology evidence="7">Multi-pass membrane protein</topology>
    </subcellularLocation>
</comment>
<dbReference type="GO" id="GO:0005886">
    <property type="term" value="C:plasma membrane"/>
    <property type="evidence" value="ECO:0007669"/>
    <property type="project" value="UniProtKB-SubCell"/>
</dbReference>
<keyword evidence="6 7" id="KW-0472">Membrane</keyword>
<dbReference type="GO" id="GO:1902742">
    <property type="term" value="P:apoptotic process involved in development"/>
    <property type="evidence" value="ECO:0007669"/>
    <property type="project" value="TreeGrafter"/>
</dbReference>
<name>A0AA47MFS0_MERPO</name>
<organism evidence="8 9">
    <name type="scientific">Merluccius polli</name>
    <name type="common">Benguela hake</name>
    <name type="synonym">Merluccius cadenati</name>
    <dbReference type="NCBI Taxonomy" id="89951"/>
    <lineage>
        <taxon>Eukaryota</taxon>
        <taxon>Metazoa</taxon>
        <taxon>Chordata</taxon>
        <taxon>Craniata</taxon>
        <taxon>Vertebrata</taxon>
        <taxon>Euteleostomi</taxon>
        <taxon>Actinopterygii</taxon>
        <taxon>Neopterygii</taxon>
        <taxon>Teleostei</taxon>
        <taxon>Neoteleostei</taxon>
        <taxon>Acanthomorphata</taxon>
        <taxon>Zeiogadaria</taxon>
        <taxon>Gadariae</taxon>
        <taxon>Gadiformes</taxon>
        <taxon>Gadoidei</taxon>
        <taxon>Merlucciidae</taxon>
        <taxon>Merluccius</taxon>
    </lineage>
</organism>
<protein>
    <recommendedName>
        <fullName evidence="7">XK-related protein</fullName>
    </recommendedName>
</protein>
<evidence type="ECO:0000256" key="2">
    <source>
        <dbReference type="ARBA" id="ARBA00008789"/>
    </source>
</evidence>
<keyword evidence="5 7" id="KW-1133">Transmembrane helix</keyword>
<feature type="transmembrane region" description="Helical" evidence="7">
    <location>
        <begin position="12"/>
        <end position="37"/>
    </location>
</feature>
<dbReference type="GO" id="GO:0043652">
    <property type="term" value="P:engulfment of apoptotic cell"/>
    <property type="evidence" value="ECO:0007669"/>
    <property type="project" value="TreeGrafter"/>
</dbReference>
<keyword evidence="9" id="KW-1185">Reference proteome</keyword>
<sequence>MELVHLKYSRLDFGFSCAGLVFFLLDLVMDLVAAVHFYRQGDFVYLGVLVSVLVFSSVLGQLFSWFWYRYENYKRYTRTETSVNTAVLKVLHLFQLGVYLRYGGVLEVAVCSFLSNMRAPGNLAPGNLVPENLAPGNLAPGNLVPENLAPGNLAPENLAPENLAPGNLPPENLVPGNLAPGNLAPENLVPENLAPGNLVPENLVPGNLVPENLVPENLVPENLAVWLSHDLAMLRLIETFSESAPQLILILTVILQKREWKDPVPLLKALGSASAIACSVTLYHRALRSFLPQKAQQNFLSSLLYFIWNLLVLLARLTALALFAYALPCYIFTHFLCWWPVLVFFVWRAKTSLMDSPGGEWLYRVTVGLIWYFSWFNVAEGRTARRLLLYHAWMLSDVVLLCGLAVWHAPDAPGAGGILTLGTVVGIVATYVSGLLVKLLYYKFFHPKLGAELKGSPSDLQKPLKLHAVQMDGDEVDFMNRCMPQREEKPEKPENRRIKRLAHNFYS</sequence>
<feature type="transmembrane region" description="Helical" evidence="7">
    <location>
        <begin position="43"/>
        <end position="68"/>
    </location>
</feature>
<dbReference type="Pfam" id="PF09815">
    <property type="entry name" value="XK-related"/>
    <property type="match status" value="2"/>
</dbReference>
<evidence type="ECO:0000256" key="5">
    <source>
        <dbReference type="ARBA" id="ARBA00022989"/>
    </source>
</evidence>
<dbReference type="EMBL" id="JAOPHQ010004527">
    <property type="protein sequence ID" value="KAK0139262.1"/>
    <property type="molecule type" value="Genomic_DNA"/>
</dbReference>
<dbReference type="InterPro" id="IPR018629">
    <property type="entry name" value="XK-rel"/>
</dbReference>
<evidence type="ECO:0000256" key="7">
    <source>
        <dbReference type="RuleBase" id="RU910716"/>
    </source>
</evidence>
<evidence type="ECO:0000256" key="6">
    <source>
        <dbReference type="ARBA" id="ARBA00023136"/>
    </source>
</evidence>
<dbReference type="AlphaFoldDB" id="A0AA47MFS0"/>
<comment type="caution">
    <text evidence="8">The sequence shown here is derived from an EMBL/GenBank/DDBJ whole genome shotgun (WGS) entry which is preliminary data.</text>
</comment>
<evidence type="ECO:0000256" key="1">
    <source>
        <dbReference type="ARBA" id="ARBA00004651"/>
    </source>
</evidence>
<dbReference type="GO" id="GO:0070782">
    <property type="term" value="P:phosphatidylserine exposure on apoptotic cell surface"/>
    <property type="evidence" value="ECO:0007669"/>
    <property type="project" value="TreeGrafter"/>
</dbReference>
<gene>
    <name evidence="8" type="primary">xkr8</name>
    <name evidence="8" type="ORF">N1851_024106</name>
</gene>
<dbReference type="PANTHER" id="PTHR16024:SF19">
    <property type="entry name" value="XK-RELATED PROTEIN"/>
    <property type="match status" value="1"/>
</dbReference>
<comment type="similarity">
    <text evidence="2 7">Belongs to the XK family.</text>
</comment>
<evidence type="ECO:0000256" key="4">
    <source>
        <dbReference type="ARBA" id="ARBA00022692"/>
    </source>
</evidence>
<keyword evidence="4 7" id="KW-0812">Transmembrane</keyword>
<dbReference type="Proteomes" id="UP001174136">
    <property type="component" value="Unassembled WGS sequence"/>
</dbReference>
<feature type="transmembrane region" description="Helical" evidence="7">
    <location>
        <begin position="303"/>
        <end position="323"/>
    </location>
</feature>
<dbReference type="PANTHER" id="PTHR16024">
    <property type="entry name" value="XK-RELATED PROTEIN"/>
    <property type="match status" value="1"/>
</dbReference>
<feature type="transmembrane region" description="Helical" evidence="7">
    <location>
        <begin position="330"/>
        <end position="349"/>
    </location>
</feature>